<reference evidence="6 7" key="1">
    <citation type="submission" date="2019-09" db="EMBL/GenBank/DDBJ databases">
        <title>A chromosome-level genome assembly of the Chinese tupelo Nyssa sinensis.</title>
        <authorList>
            <person name="Yang X."/>
            <person name="Kang M."/>
            <person name="Yang Y."/>
            <person name="Xiong H."/>
            <person name="Wang M."/>
            <person name="Zhang Z."/>
            <person name="Wang Z."/>
            <person name="Wu H."/>
            <person name="Ma T."/>
            <person name="Liu J."/>
            <person name="Xi Z."/>
        </authorList>
    </citation>
    <scope>NUCLEOTIDE SEQUENCE [LARGE SCALE GENOMIC DNA]</scope>
    <source>
        <strain evidence="6">J267</strain>
        <tissue evidence="6">Leaf</tissue>
    </source>
</reference>
<feature type="region of interest" description="Disordered" evidence="3">
    <location>
        <begin position="254"/>
        <end position="280"/>
    </location>
</feature>
<evidence type="ECO:0000256" key="2">
    <source>
        <dbReference type="ARBA" id="ARBA00022737"/>
    </source>
</evidence>
<dbReference type="FunFam" id="3.30.430.20:FF:000002">
    <property type="entry name" value="Cysteine-rich receptor-like protein kinase 10"/>
    <property type="match status" value="1"/>
</dbReference>
<dbReference type="CDD" id="cd23509">
    <property type="entry name" value="Gnk2-like"/>
    <property type="match status" value="2"/>
</dbReference>
<feature type="domain" description="Gnk2-homologous" evidence="5">
    <location>
        <begin position="137"/>
        <end position="246"/>
    </location>
</feature>
<dbReference type="InterPro" id="IPR002902">
    <property type="entry name" value="GNK2"/>
</dbReference>
<feature type="domain" description="Gnk2-homologous" evidence="5">
    <location>
        <begin position="28"/>
        <end position="130"/>
    </location>
</feature>
<keyword evidence="2" id="KW-0677">Repeat</keyword>
<feature type="chain" id="PRO_5023875165" description="Gnk2-homologous domain-containing protein" evidence="4">
    <location>
        <begin position="26"/>
        <end position="307"/>
    </location>
</feature>
<dbReference type="Proteomes" id="UP000325577">
    <property type="component" value="Linkage Group LG6"/>
</dbReference>
<dbReference type="Gene3D" id="3.30.430.20">
    <property type="entry name" value="Gnk2 domain, C-X8-C-X2-C motif"/>
    <property type="match status" value="2"/>
</dbReference>
<sequence>MGSLTQISFLSHILIHLLALTLTFAQPHFLFHNCSNSVNYTIPSTFQTNLNTLLSSLSSNIDAYGFYNSSMGRDPDRASAVALCRGDVELDICRSCVTVSTSKLIQLCPNQREAIGYYDNCMLRYSNNETIFGKMAWGPGFEKWNTNNVSDEQLSKFNEVRSRLFGGLINRAASGDSRRKYATGEAQLPDSKTIYALVQCTPDLSESDCSFCLNATLERIPSCCSNRIGGAVYKPTCNIRYELDKFYNDTKDAAAPSPQLAAGPSNNEPMPNAALPPPLAAGPSNNAPPLSGMNIVIVSSIVIFVTL</sequence>
<proteinExistence type="predicted"/>
<gene>
    <name evidence="6" type="ORF">F0562_014243</name>
</gene>
<dbReference type="PANTHER" id="PTHR32099">
    <property type="entry name" value="CYSTEINE-RICH REPEAT SECRETORY PROTEIN"/>
    <property type="match status" value="1"/>
</dbReference>
<dbReference type="EMBL" id="CM018049">
    <property type="protein sequence ID" value="KAA8519987.1"/>
    <property type="molecule type" value="Genomic_DNA"/>
</dbReference>
<organism evidence="6 7">
    <name type="scientific">Nyssa sinensis</name>
    <dbReference type="NCBI Taxonomy" id="561372"/>
    <lineage>
        <taxon>Eukaryota</taxon>
        <taxon>Viridiplantae</taxon>
        <taxon>Streptophyta</taxon>
        <taxon>Embryophyta</taxon>
        <taxon>Tracheophyta</taxon>
        <taxon>Spermatophyta</taxon>
        <taxon>Magnoliopsida</taxon>
        <taxon>eudicotyledons</taxon>
        <taxon>Gunneridae</taxon>
        <taxon>Pentapetalae</taxon>
        <taxon>asterids</taxon>
        <taxon>Cornales</taxon>
        <taxon>Nyssaceae</taxon>
        <taxon>Nyssa</taxon>
    </lineage>
</organism>
<dbReference type="Pfam" id="PF01657">
    <property type="entry name" value="Stress-antifung"/>
    <property type="match status" value="2"/>
</dbReference>
<feature type="signal peptide" evidence="4">
    <location>
        <begin position="1"/>
        <end position="25"/>
    </location>
</feature>
<dbReference type="InterPro" id="IPR038408">
    <property type="entry name" value="GNK2_sf"/>
</dbReference>
<evidence type="ECO:0000313" key="7">
    <source>
        <dbReference type="Proteomes" id="UP000325577"/>
    </source>
</evidence>
<protein>
    <recommendedName>
        <fullName evidence="5">Gnk2-homologous domain-containing protein</fullName>
    </recommendedName>
</protein>
<dbReference type="AlphaFoldDB" id="A0A5J4ZS62"/>
<name>A0A5J4ZS62_9ASTE</name>
<evidence type="ECO:0000259" key="5">
    <source>
        <dbReference type="PROSITE" id="PS51473"/>
    </source>
</evidence>
<evidence type="ECO:0000313" key="6">
    <source>
        <dbReference type="EMBL" id="KAA8519987.1"/>
    </source>
</evidence>
<dbReference type="OrthoDB" id="1909574at2759"/>
<evidence type="ECO:0000256" key="1">
    <source>
        <dbReference type="ARBA" id="ARBA00022729"/>
    </source>
</evidence>
<dbReference type="FunFam" id="3.30.430.20:FF:000003">
    <property type="entry name" value="Cysteine-rich RLK (RECEPTOR-like protein kinase) 10"/>
    <property type="match status" value="1"/>
</dbReference>
<evidence type="ECO:0000256" key="3">
    <source>
        <dbReference type="SAM" id="MobiDB-lite"/>
    </source>
</evidence>
<accession>A0A5J4ZS62</accession>
<keyword evidence="1 4" id="KW-0732">Signal</keyword>
<keyword evidence="7" id="KW-1185">Reference proteome</keyword>
<dbReference type="PANTHER" id="PTHR32099:SF51">
    <property type="entry name" value="CYSTEINE-RICH RECEPTOR-LIKE PROTEIN KINASE 25 ISOFORM X1"/>
    <property type="match status" value="1"/>
</dbReference>
<evidence type="ECO:0000256" key="4">
    <source>
        <dbReference type="SAM" id="SignalP"/>
    </source>
</evidence>
<dbReference type="PROSITE" id="PS51473">
    <property type="entry name" value="GNK2"/>
    <property type="match status" value="2"/>
</dbReference>